<proteinExistence type="predicted"/>
<dbReference type="InterPro" id="IPR003961">
    <property type="entry name" value="FN3_dom"/>
</dbReference>
<dbReference type="PROSITE" id="PS50853">
    <property type="entry name" value="FN3"/>
    <property type="match status" value="1"/>
</dbReference>
<dbReference type="RefSeq" id="WP_044226436.1">
    <property type="nucleotide sequence ID" value="NZ_JBKAGJ010000002.1"/>
</dbReference>
<feature type="domain" description="Fibronectin type-III" evidence="2">
    <location>
        <begin position="320"/>
        <end position="420"/>
    </location>
</feature>
<dbReference type="InterPro" id="IPR026444">
    <property type="entry name" value="Secre_tail"/>
</dbReference>
<dbReference type="InterPro" id="IPR036116">
    <property type="entry name" value="FN3_sf"/>
</dbReference>
<keyword evidence="1" id="KW-0732">Signal</keyword>
<dbReference type="Gene3D" id="3.40.390.10">
    <property type="entry name" value="Collagenase (Catalytic Domain)"/>
    <property type="match status" value="1"/>
</dbReference>
<evidence type="ECO:0000313" key="3">
    <source>
        <dbReference type="EMBL" id="KGE85748.1"/>
    </source>
</evidence>
<dbReference type="InterPro" id="IPR024079">
    <property type="entry name" value="MetalloPept_cat_dom_sf"/>
</dbReference>
<evidence type="ECO:0000313" key="4">
    <source>
        <dbReference type="Proteomes" id="UP000029736"/>
    </source>
</evidence>
<dbReference type="CDD" id="cd00063">
    <property type="entry name" value="FN3"/>
    <property type="match status" value="1"/>
</dbReference>
<dbReference type="NCBIfam" id="TIGR04183">
    <property type="entry name" value="Por_Secre_tail"/>
    <property type="match status" value="1"/>
</dbReference>
<feature type="chain" id="PRO_5001947719" description="Fibronectin type-III domain-containing protein" evidence="1">
    <location>
        <begin position="21"/>
        <end position="513"/>
    </location>
</feature>
<gene>
    <name evidence="3" type="ORF">IX84_24185</name>
</gene>
<dbReference type="Gene3D" id="2.60.40.10">
    <property type="entry name" value="Immunoglobulins"/>
    <property type="match status" value="1"/>
</dbReference>
<name>A0A098S1P7_9BACT</name>
<dbReference type="OrthoDB" id="1041092at2"/>
<accession>A0A098S1P7</accession>
<protein>
    <recommendedName>
        <fullName evidence="2">Fibronectin type-III domain-containing protein</fullName>
    </recommendedName>
</protein>
<dbReference type="EMBL" id="JPOS01000083">
    <property type="protein sequence ID" value="KGE85748.1"/>
    <property type="molecule type" value="Genomic_DNA"/>
</dbReference>
<dbReference type="AlphaFoldDB" id="A0A098S1P7"/>
<organism evidence="3 4">
    <name type="scientific">Phaeodactylibacter xiamenensis</name>
    <dbReference type="NCBI Taxonomy" id="1524460"/>
    <lineage>
        <taxon>Bacteria</taxon>
        <taxon>Pseudomonadati</taxon>
        <taxon>Bacteroidota</taxon>
        <taxon>Saprospiria</taxon>
        <taxon>Saprospirales</taxon>
        <taxon>Haliscomenobacteraceae</taxon>
        <taxon>Phaeodactylibacter</taxon>
    </lineage>
</organism>
<feature type="signal peptide" evidence="1">
    <location>
        <begin position="1"/>
        <end position="20"/>
    </location>
</feature>
<keyword evidence="4" id="KW-1185">Reference proteome</keyword>
<dbReference type="InterPro" id="IPR013783">
    <property type="entry name" value="Ig-like_fold"/>
</dbReference>
<comment type="caution">
    <text evidence="3">The sequence shown here is derived from an EMBL/GenBank/DDBJ whole genome shotgun (WGS) entry which is preliminary data.</text>
</comment>
<evidence type="ECO:0000256" key="1">
    <source>
        <dbReference type="SAM" id="SignalP"/>
    </source>
</evidence>
<dbReference type="Proteomes" id="UP000029736">
    <property type="component" value="Unassembled WGS sequence"/>
</dbReference>
<dbReference type="SUPFAM" id="SSF49265">
    <property type="entry name" value="Fibronectin type III"/>
    <property type="match status" value="1"/>
</dbReference>
<sequence length="513" mass="56335">MAKILHALVLILGLATAVQAQSNWDFPCGTPPGKSDWLKRYQEAPQLYQRDNDTTLYVPLTIHIVGSDSGNGFFSLSGLKAAFCKLNESFEEANIQFFMAGEINYLMNSAWYSHETVLEGAEMMFANNVDGTLNIYFVNDPAGNCGYNLPYAGIAMRKSCSGPNDNTWAHEIGHALAIPHPFLGWEGGISHDGSQTHNYNNPAPEIITYDYTFFQDTLIEDTLIIDTAYVELLDGSNCSFAADGFCDTSPDYLAQRWFCDANGESPVLQTDPTGASFRSDGSLIMGYSDDACQARFTPEQIAAMRADLYDENPDWISQEPPMGLVASTVTEFLSPEEGAELPFDEVLLSWTPVENATHYIVQISPLPTFGLRSEYIAEGNALVVTDLVANRDYYWRITPYNAYSYCAPISEVGTFSTTNVSSVSAIDQLASLRVFPQPVRGGNAFTVDFTVNAPIKGRIRLFNSIGQALQETALNYGAGQHTLQFPTAQLAAGLYFLSFQTAEGQAVQQIVVE</sequence>
<reference evidence="3 4" key="1">
    <citation type="journal article" date="2014" name="Int. J. Syst. Evol. Microbiol.">
        <title>Phaeodactylibacter xiamenensis gen. nov., sp. nov., a member of the family Saprospiraceae isolated from the marine alga Phaeodactylum tricornutum.</title>
        <authorList>
            <person name="Chen Z.Jr."/>
            <person name="Lei X."/>
            <person name="Lai Q."/>
            <person name="Li Y."/>
            <person name="Zhang B."/>
            <person name="Zhang J."/>
            <person name="Zhang H."/>
            <person name="Yang L."/>
            <person name="Zheng W."/>
            <person name="Tian Y."/>
            <person name="Yu Z."/>
            <person name="Xu H.Jr."/>
            <person name="Zheng T."/>
        </authorList>
    </citation>
    <scope>NUCLEOTIDE SEQUENCE [LARGE SCALE GENOMIC DNA]</scope>
    <source>
        <strain evidence="3 4">KD52</strain>
    </source>
</reference>
<evidence type="ECO:0000259" key="2">
    <source>
        <dbReference type="PROSITE" id="PS50853"/>
    </source>
</evidence>
<dbReference type="GO" id="GO:0008237">
    <property type="term" value="F:metallopeptidase activity"/>
    <property type="evidence" value="ECO:0007669"/>
    <property type="project" value="InterPro"/>
</dbReference>